<protein>
    <submittedName>
        <fullName evidence="2">Uncharacterized protein</fullName>
    </submittedName>
</protein>
<evidence type="ECO:0000313" key="2">
    <source>
        <dbReference type="EMBL" id="GBB89661.1"/>
    </source>
</evidence>
<gene>
    <name evidence="2" type="ORF">RclHR1_16420003</name>
</gene>
<dbReference type="Proteomes" id="UP000247702">
    <property type="component" value="Unassembled WGS sequence"/>
</dbReference>
<evidence type="ECO:0000313" key="3">
    <source>
        <dbReference type="Proteomes" id="UP000247702"/>
    </source>
</evidence>
<name>A0A2Z6QY97_9GLOM</name>
<dbReference type="AlphaFoldDB" id="A0A2Z6QY97"/>
<sequence>MVVFTHTNALAKDFQNDRKKCQVICCEDDAQPPPFFGEMPHSWLKEQADYYEKVLTDYRAKCSRLQELKKKMRRQNNRMQSDLFHEVLPITEKWEYLEPVGRVEYLSQLIQIEAPPLPPEIAQEIEEAKKNRQLEHELRPSIQEKLIGYMG</sequence>
<accession>A0A2Z6QY97</accession>
<evidence type="ECO:0000256" key="1">
    <source>
        <dbReference type="SAM" id="Coils"/>
    </source>
</evidence>
<organism evidence="2 3">
    <name type="scientific">Rhizophagus clarus</name>
    <dbReference type="NCBI Taxonomy" id="94130"/>
    <lineage>
        <taxon>Eukaryota</taxon>
        <taxon>Fungi</taxon>
        <taxon>Fungi incertae sedis</taxon>
        <taxon>Mucoromycota</taxon>
        <taxon>Glomeromycotina</taxon>
        <taxon>Glomeromycetes</taxon>
        <taxon>Glomerales</taxon>
        <taxon>Glomeraceae</taxon>
        <taxon>Rhizophagus</taxon>
    </lineage>
</organism>
<reference evidence="2 3" key="1">
    <citation type="submission" date="2017-11" db="EMBL/GenBank/DDBJ databases">
        <title>The genome of Rhizophagus clarus HR1 reveals common genetic basis of auxotrophy among arbuscular mycorrhizal fungi.</title>
        <authorList>
            <person name="Kobayashi Y."/>
        </authorList>
    </citation>
    <scope>NUCLEOTIDE SEQUENCE [LARGE SCALE GENOMIC DNA]</scope>
    <source>
        <strain evidence="2 3">HR1</strain>
    </source>
</reference>
<keyword evidence="1" id="KW-0175">Coiled coil</keyword>
<dbReference type="EMBL" id="BEXD01000716">
    <property type="protein sequence ID" value="GBB89661.1"/>
    <property type="molecule type" value="Genomic_DNA"/>
</dbReference>
<feature type="coiled-coil region" evidence="1">
    <location>
        <begin position="55"/>
        <end position="82"/>
    </location>
</feature>
<proteinExistence type="predicted"/>
<comment type="caution">
    <text evidence="2">The sequence shown here is derived from an EMBL/GenBank/DDBJ whole genome shotgun (WGS) entry which is preliminary data.</text>
</comment>
<keyword evidence="3" id="KW-1185">Reference proteome</keyword>